<organism evidence="1 2">
    <name type="scientific">Pseudomonas quercus</name>
    <dbReference type="NCBI Taxonomy" id="2722792"/>
    <lineage>
        <taxon>Bacteria</taxon>
        <taxon>Pseudomonadati</taxon>
        <taxon>Pseudomonadota</taxon>
        <taxon>Gammaproteobacteria</taxon>
        <taxon>Pseudomonadales</taxon>
        <taxon>Pseudomonadaceae</taxon>
        <taxon>Pseudomonas</taxon>
    </lineage>
</organism>
<comment type="caution">
    <text evidence="1">The sequence shown here is derived from an EMBL/GenBank/DDBJ whole genome shotgun (WGS) entry which is preliminary data.</text>
</comment>
<evidence type="ECO:0000313" key="1">
    <source>
        <dbReference type="EMBL" id="NJO99564.1"/>
    </source>
</evidence>
<name>A0ABX0Y8C7_9PSED</name>
<dbReference type="RefSeq" id="WP_168080833.1">
    <property type="nucleotide sequence ID" value="NZ_JAAVJI010000001.1"/>
</dbReference>
<keyword evidence="2" id="KW-1185">Reference proteome</keyword>
<dbReference type="Proteomes" id="UP000746535">
    <property type="component" value="Unassembled WGS sequence"/>
</dbReference>
<gene>
    <name evidence="1" type="ORF">HBH25_01605</name>
</gene>
<evidence type="ECO:0008006" key="3">
    <source>
        <dbReference type="Google" id="ProtNLM"/>
    </source>
</evidence>
<accession>A0ABX0Y8C7</accession>
<reference evidence="1 2" key="1">
    <citation type="submission" date="2020-03" db="EMBL/GenBank/DDBJ databases">
        <authorList>
            <person name="Wang L."/>
            <person name="He N."/>
            <person name="Li Y."/>
            <person name="Fang Y."/>
            <person name="Zhang F."/>
        </authorList>
    </citation>
    <scope>NUCLEOTIDE SEQUENCE [LARGE SCALE GENOMIC DNA]</scope>
    <source>
        <strain evidence="2">hsmgli-8</strain>
    </source>
</reference>
<proteinExistence type="predicted"/>
<evidence type="ECO:0000313" key="2">
    <source>
        <dbReference type="Proteomes" id="UP000746535"/>
    </source>
</evidence>
<protein>
    <recommendedName>
        <fullName evidence="3">Type III secretion effector protein</fullName>
    </recommendedName>
</protein>
<sequence>MFVINSISSTPSINSTNCNNEVQPNEVPNSQKFSRLTKVKNNSEEFQVNNFPQNMTKNTHVNEILANSFRTQVIMHHDLNVKKNLPRFLVTGAVHKIAIDKDSEAVKAKGSSAEVRNKNVESELGKLCRNAIEELRRPDPILKLMYSNFDLDKYTQGFEASRDIKKK</sequence>
<dbReference type="EMBL" id="JAAVJI010000001">
    <property type="protein sequence ID" value="NJO99564.1"/>
    <property type="molecule type" value="Genomic_DNA"/>
</dbReference>